<evidence type="ECO:0000256" key="11">
    <source>
        <dbReference type="ARBA" id="ARBA00026013"/>
    </source>
</evidence>
<evidence type="ECO:0000259" key="13">
    <source>
        <dbReference type="Pfam" id="PF00306"/>
    </source>
</evidence>
<dbReference type="FunFam" id="3.40.50.300:FF:002432">
    <property type="entry name" value="ATP synthase subunit alpha, mitochondrial"/>
    <property type="match status" value="1"/>
</dbReference>
<comment type="similarity">
    <text evidence="2">Belongs to the ATPase alpha/beta chains family.</text>
</comment>
<keyword evidence="3" id="KW-0813">Transport</keyword>
<gene>
    <name evidence="14" type="ORF">COX08_02505</name>
</gene>
<keyword evidence="8" id="KW-0472">Membrane</keyword>
<dbReference type="EMBL" id="PCSR01000058">
    <property type="protein sequence ID" value="PIP53159.1"/>
    <property type="molecule type" value="Genomic_DNA"/>
</dbReference>
<evidence type="ECO:0000256" key="5">
    <source>
        <dbReference type="ARBA" id="ARBA00022781"/>
    </source>
</evidence>
<protein>
    <submittedName>
        <fullName evidence="14">F0F1 ATP synthase subunit alpha</fullName>
    </submittedName>
</protein>
<keyword evidence="5" id="KW-0375">Hydrogen ion transport</keyword>
<keyword evidence="7" id="KW-0406">Ion transport</keyword>
<keyword evidence="10" id="KW-0066">ATP synthesis</keyword>
<name>A0A2H0B669_9BACT</name>
<dbReference type="AlphaFoldDB" id="A0A2H0B669"/>
<dbReference type="PANTHER" id="PTHR48082">
    <property type="entry name" value="ATP SYNTHASE SUBUNIT ALPHA, MITOCHONDRIAL"/>
    <property type="match status" value="1"/>
</dbReference>
<evidence type="ECO:0000313" key="15">
    <source>
        <dbReference type="Proteomes" id="UP000229459"/>
    </source>
</evidence>
<organism evidence="14 15">
    <name type="scientific">Candidatus Beckwithbacteria bacterium CG23_combo_of_CG06-09_8_20_14_all_34_8</name>
    <dbReference type="NCBI Taxonomy" id="1974497"/>
    <lineage>
        <taxon>Bacteria</taxon>
        <taxon>Candidatus Beckwithiibacteriota</taxon>
    </lineage>
</organism>
<dbReference type="InterPro" id="IPR005294">
    <property type="entry name" value="ATP_synth_F1_asu"/>
</dbReference>
<accession>A0A2H0B669</accession>
<feature type="domain" description="ATPase F1/V1/A1 complex alpha/beta subunit nucleotide-binding" evidence="12">
    <location>
        <begin position="2"/>
        <end position="217"/>
    </location>
</feature>
<feature type="domain" description="ATP synthase alpha subunit C-terminal" evidence="13">
    <location>
        <begin position="224"/>
        <end position="337"/>
    </location>
</feature>
<dbReference type="InterPro" id="IPR038376">
    <property type="entry name" value="ATP_synth_asu_C_sf"/>
</dbReference>
<evidence type="ECO:0000256" key="8">
    <source>
        <dbReference type="ARBA" id="ARBA00023136"/>
    </source>
</evidence>
<dbReference type="GO" id="GO:0045259">
    <property type="term" value="C:proton-transporting ATP synthase complex"/>
    <property type="evidence" value="ECO:0007669"/>
    <property type="project" value="UniProtKB-KW"/>
</dbReference>
<dbReference type="GO" id="GO:0046933">
    <property type="term" value="F:proton-transporting ATP synthase activity, rotational mechanism"/>
    <property type="evidence" value="ECO:0007669"/>
    <property type="project" value="InterPro"/>
</dbReference>
<evidence type="ECO:0000256" key="7">
    <source>
        <dbReference type="ARBA" id="ARBA00023065"/>
    </source>
</evidence>
<keyword evidence="9" id="KW-0139">CF(1)</keyword>
<dbReference type="Gene3D" id="3.40.50.300">
    <property type="entry name" value="P-loop containing nucleotide triphosphate hydrolases"/>
    <property type="match status" value="1"/>
</dbReference>
<evidence type="ECO:0000256" key="6">
    <source>
        <dbReference type="ARBA" id="ARBA00022840"/>
    </source>
</evidence>
<evidence type="ECO:0000313" key="14">
    <source>
        <dbReference type="EMBL" id="PIP53159.1"/>
    </source>
</evidence>
<dbReference type="InterPro" id="IPR000793">
    <property type="entry name" value="ATP_synth_asu_C"/>
</dbReference>
<proteinExistence type="inferred from homology"/>
<dbReference type="Pfam" id="PF00006">
    <property type="entry name" value="ATP-synt_ab"/>
    <property type="match status" value="1"/>
</dbReference>
<keyword evidence="4" id="KW-0547">Nucleotide-binding</keyword>
<dbReference type="SUPFAM" id="SSF52540">
    <property type="entry name" value="P-loop containing nucleoside triphosphate hydrolases"/>
    <property type="match status" value="1"/>
</dbReference>
<evidence type="ECO:0000256" key="4">
    <source>
        <dbReference type="ARBA" id="ARBA00022741"/>
    </source>
</evidence>
<dbReference type="PROSITE" id="PS00152">
    <property type="entry name" value="ATPASE_ALPHA_BETA"/>
    <property type="match status" value="1"/>
</dbReference>
<evidence type="ECO:0000256" key="3">
    <source>
        <dbReference type="ARBA" id="ARBA00022448"/>
    </source>
</evidence>
<dbReference type="SUPFAM" id="SSF47917">
    <property type="entry name" value="C-terminal domain of alpha and beta subunits of F1 ATP synthase"/>
    <property type="match status" value="1"/>
</dbReference>
<comment type="caution">
    <text evidence="14">The sequence shown here is derived from an EMBL/GenBank/DDBJ whole genome shotgun (WGS) entry which is preliminary data.</text>
</comment>
<dbReference type="Pfam" id="PF00306">
    <property type="entry name" value="ATP-synt_ab_C"/>
    <property type="match status" value="1"/>
</dbReference>
<sequence>TGVMVIDATIPIGLGQRELVIGDRKSGKSRFVIDIISNQKGKDMICVYVGVGMQAAKAKATYELLKLREAMEYTTMVVSTSDDPPSLQYISPYVGTAIAEHFMYSGKNCLIIYDDLSKQAKAYRQVSLLLKRSPGRDAYPGDIFFLHSRLLERSSKMSRKLGGGAITALPIAETQSGDISDYIITNLMSITDGHVYLDANMMHEGILPAVNSQASVSRIGSKVQSSLLKKVGELASRSLARYAELKSFETINTEVAEETLRDIRRGKKVKEMLAQLSSVNYSTDEIVVLLHMVTADKIEMIDLTELGTFKLQFLEYYRKIVTEQFKQKCEKSKDLKEIDGEVSVILERFLRQRSQETKTKTD</sequence>
<dbReference type="Proteomes" id="UP000229459">
    <property type="component" value="Unassembled WGS sequence"/>
</dbReference>
<dbReference type="InterPro" id="IPR027417">
    <property type="entry name" value="P-loop_NTPase"/>
</dbReference>
<dbReference type="InterPro" id="IPR000194">
    <property type="entry name" value="ATPase_F1/V1/A1_a/bsu_nucl-bd"/>
</dbReference>
<evidence type="ECO:0000256" key="1">
    <source>
        <dbReference type="ARBA" id="ARBA00004370"/>
    </source>
</evidence>
<dbReference type="GO" id="GO:0043531">
    <property type="term" value="F:ADP binding"/>
    <property type="evidence" value="ECO:0007669"/>
    <property type="project" value="TreeGrafter"/>
</dbReference>
<evidence type="ECO:0000259" key="12">
    <source>
        <dbReference type="Pfam" id="PF00006"/>
    </source>
</evidence>
<reference evidence="14 15" key="1">
    <citation type="submission" date="2017-09" db="EMBL/GenBank/DDBJ databases">
        <title>Depth-based differentiation of microbial function through sediment-hosted aquifers and enrichment of novel symbionts in the deep terrestrial subsurface.</title>
        <authorList>
            <person name="Probst A.J."/>
            <person name="Ladd B."/>
            <person name="Jarett J.K."/>
            <person name="Geller-Mcgrath D.E."/>
            <person name="Sieber C.M."/>
            <person name="Emerson J.B."/>
            <person name="Anantharaman K."/>
            <person name="Thomas B.C."/>
            <person name="Malmstrom R."/>
            <person name="Stieglmeier M."/>
            <person name="Klingl A."/>
            <person name="Woyke T."/>
            <person name="Ryan C.M."/>
            <person name="Banfield J.F."/>
        </authorList>
    </citation>
    <scope>NUCLEOTIDE SEQUENCE [LARGE SCALE GENOMIC DNA]</scope>
    <source>
        <strain evidence="14">CG23_combo_of_CG06-09_8_20_14_all_34_8</strain>
    </source>
</reference>
<evidence type="ECO:0000256" key="2">
    <source>
        <dbReference type="ARBA" id="ARBA00008936"/>
    </source>
</evidence>
<dbReference type="Gene3D" id="1.20.150.20">
    <property type="entry name" value="ATP synthase alpha/beta chain, C-terminal domain"/>
    <property type="match status" value="1"/>
</dbReference>
<dbReference type="GO" id="GO:0005524">
    <property type="term" value="F:ATP binding"/>
    <property type="evidence" value="ECO:0007669"/>
    <property type="project" value="UniProtKB-KW"/>
</dbReference>
<feature type="non-terminal residue" evidence="14">
    <location>
        <position position="1"/>
    </location>
</feature>
<keyword evidence="6" id="KW-0067">ATP-binding</keyword>
<comment type="subunit">
    <text evidence="11">F-type ATPases have 2 components, CF(1) - the catalytic core - and CF(0) - the membrane proton channel. CF(1) has five subunits: alpha(3), beta(3), gamma(1), delta(1), epsilon(1). CF(0) has four main subunits: a(1), b(1), b'(1) and c(9-12).</text>
</comment>
<evidence type="ECO:0000256" key="9">
    <source>
        <dbReference type="ARBA" id="ARBA00023196"/>
    </source>
</evidence>
<dbReference type="PANTHER" id="PTHR48082:SF2">
    <property type="entry name" value="ATP SYNTHASE SUBUNIT ALPHA, MITOCHONDRIAL"/>
    <property type="match status" value="1"/>
</dbReference>
<evidence type="ECO:0000256" key="10">
    <source>
        <dbReference type="ARBA" id="ARBA00023310"/>
    </source>
</evidence>
<dbReference type="InterPro" id="IPR020003">
    <property type="entry name" value="ATPase_a/bsu_AS"/>
</dbReference>
<comment type="subcellular location">
    <subcellularLocation>
        <location evidence="1">Membrane</location>
    </subcellularLocation>
</comment>